<dbReference type="FunFam" id="1.10.8.270:FF:000016">
    <property type="entry name" value="TBC1 domain family member 2A"/>
    <property type="match status" value="1"/>
</dbReference>
<dbReference type="AlphaFoldDB" id="A0AAD9IDQ1"/>
<dbReference type="InterPro" id="IPR035969">
    <property type="entry name" value="Rab-GAP_TBC_sf"/>
</dbReference>
<protein>
    <recommendedName>
        <fullName evidence="2">Rab-GAP TBC domain-containing protein</fullName>
    </recommendedName>
</protein>
<feature type="compositionally biased region" description="Basic residues" evidence="1">
    <location>
        <begin position="1"/>
        <end position="11"/>
    </location>
</feature>
<sequence>MAVPRAVHRRMLSVEVQPLQPQPSPREPEDTPRETQTDAYGFSIAVTAAQRAALLDAAAAWAPFAPGGPLPPAAELKRLCRAGVPPALRPWVWAEVSGATRRRRARHPSYYAAMAELGRHESPLTHQISLDVPRTFPGNAWVQGARGQELLRRVLSAFAAHCPEVGYCQGMNYVAALLLLALGCDEEAAFWVLVSLIDGHDEGILYRDMYSRDLSGTHVEMRCLRALVDAKLPTLGAHLAETHCDISLVSTDWFLCLFSTALPAETAVRVWDALLLEGPKLLFRVALALLREAEPALLATDNAGDLLRAMRRSAAATHDREALMRDALKGVGGLPMERIRRYRQRNQRDVDREFAARETRAALRTAVANGFVITDRGACLKRSS</sequence>
<dbReference type="EMBL" id="JASFZW010000012">
    <property type="protein sequence ID" value="KAK2076058.1"/>
    <property type="molecule type" value="Genomic_DNA"/>
</dbReference>
<organism evidence="3 4">
    <name type="scientific">Prototheca wickerhamii</name>
    <dbReference type="NCBI Taxonomy" id="3111"/>
    <lineage>
        <taxon>Eukaryota</taxon>
        <taxon>Viridiplantae</taxon>
        <taxon>Chlorophyta</taxon>
        <taxon>core chlorophytes</taxon>
        <taxon>Trebouxiophyceae</taxon>
        <taxon>Chlorellales</taxon>
        <taxon>Chlorellaceae</taxon>
        <taxon>Prototheca</taxon>
    </lineage>
</organism>
<dbReference type="Gene3D" id="1.10.472.80">
    <property type="entry name" value="Ypt/Rab-GAP domain of gyp1p, domain 3"/>
    <property type="match status" value="1"/>
</dbReference>
<dbReference type="PROSITE" id="PS50086">
    <property type="entry name" value="TBC_RABGAP"/>
    <property type="match status" value="1"/>
</dbReference>
<dbReference type="GO" id="GO:0005096">
    <property type="term" value="F:GTPase activator activity"/>
    <property type="evidence" value="ECO:0007669"/>
    <property type="project" value="TreeGrafter"/>
</dbReference>
<comment type="caution">
    <text evidence="3">The sequence shown here is derived from an EMBL/GenBank/DDBJ whole genome shotgun (WGS) entry which is preliminary data.</text>
</comment>
<feature type="compositionally biased region" description="Basic and acidic residues" evidence="1">
    <location>
        <begin position="26"/>
        <end position="35"/>
    </location>
</feature>
<name>A0AAD9IDQ1_PROWI</name>
<evidence type="ECO:0000313" key="3">
    <source>
        <dbReference type="EMBL" id="KAK2076058.1"/>
    </source>
</evidence>
<feature type="domain" description="Rab-GAP TBC" evidence="2">
    <location>
        <begin position="83"/>
        <end position="278"/>
    </location>
</feature>
<dbReference type="Pfam" id="PF00566">
    <property type="entry name" value="RabGAP-TBC"/>
    <property type="match status" value="1"/>
</dbReference>
<dbReference type="PANTHER" id="PTHR47219:SF20">
    <property type="entry name" value="TBC1 DOMAIN FAMILY MEMBER 2B"/>
    <property type="match status" value="1"/>
</dbReference>
<proteinExistence type="predicted"/>
<evidence type="ECO:0000259" key="2">
    <source>
        <dbReference type="PROSITE" id="PS50086"/>
    </source>
</evidence>
<evidence type="ECO:0000256" key="1">
    <source>
        <dbReference type="SAM" id="MobiDB-lite"/>
    </source>
</evidence>
<dbReference type="PANTHER" id="PTHR47219">
    <property type="entry name" value="RAB GTPASE-ACTIVATING PROTEIN 1-LIKE"/>
    <property type="match status" value="1"/>
</dbReference>
<feature type="region of interest" description="Disordered" evidence="1">
    <location>
        <begin position="1"/>
        <end position="35"/>
    </location>
</feature>
<dbReference type="SMART" id="SM00164">
    <property type="entry name" value="TBC"/>
    <property type="match status" value="1"/>
</dbReference>
<reference evidence="3" key="1">
    <citation type="submission" date="2021-01" db="EMBL/GenBank/DDBJ databases">
        <authorList>
            <person name="Eckstrom K.M.E."/>
        </authorList>
    </citation>
    <scope>NUCLEOTIDE SEQUENCE</scope>
    <source>
        <strain evidence="3">UVCC 0001</strain>
    </source>
</reference>
<dbReference type="InterPro" id="IPR050302">
    <property type="entry name" value="Rab_GAP_TBC_domain"/>
</dbReference>
<dbReference type="Proteomes" id="UP001255856">
    <property type="component" value="Unassembled WGS sequence"/>
</dbReference>
<keyword evidence="4" id="KW-1185">Reference proteome</keyword>
<dbReference type="Gene3D" id="1.10.8.270">
    <property type="entry name" value="putative rabgap domain of human tbc1 domain family member 14 like domains"/>
    <property type="match status" value="1"/>
</dbReference>
<gene>
    <name evidence="3" type="ORF">QBZ16_001394</name>
</gene>
<evidence type="ECO:0000313" key="4">
    <source>
        <dbReference type="Proteomes" id="UP001255856"/>
    </source>
</evidence>
<dbReference type="GO" id="GO:0031267">
    <property type="term" value="F:small GTPase binding"/>
    <property type="evidence" value="ECO:0007669"/>
    <property type="project" value="TreeGrafter"/>
</dbReference>
<dbReference type="InterPro" id="IPR000195">
    <property type="entry name" value="Rab-GAP-TBC_dom"/>
</dbReference>
<accession>A0AAD9IDQ1</accession>
<dbReference type="SUPFAM" id="SSF47923">
    <property type="entry name" value="Ypt/Rab-GAP domain of gyp1p"/>
    <property type="match status" value="2"/>
</dbReference>